<keyword evidence="2" id="KW-0812">Transmembrane</keyword>
<dbReference type="NCBIfam" id="NF038091">
    <property type="entry name" value="T4SS_VirB10"/>
    <property type="match status" value="1"/>
</dbReference>
<feature type="region of interest" description="Disordered" evidence="1">
    <location>
        <begin position="1"/>
        <end position="23"/>
    </location>
</feature>
<dbReference type="Proteomes" id="UP001595420">
    <property type="component" value="Unassembled WGS sequence"/>
</dbReference>
<evidence type="ECO:0000256" key="1">
    <source>
        <dbReference type="SAM" id="MobiDB-lite"/>
    </source>
</evidence>
<protein>
    <submittedName>
        <fullName evidence="3">Type IV secretion system protein VirB10</fullName>
    </submittedName>
</protein>
<organism evidence="3 4">
    <name type="scientific">Falsiroseomonas tokyonensis</name>
    <dbReference type="NCBI Taxonomy" id="430521"/>
    <lineage>
        <taxon>Bacteria</taxon>
        <taxon>Pseudomonadati</taxon>
        <taxon>Pseudomonadota</taxon>
        <taxon>Alphaproteobacteria</taxon>
        <taxon>Acetobacterales</taxon>
        <taxon>Roseomonadaceae</taxon>
        <taxon>Falsiroseomonas</taxon>
    </lineage>
</organism>
<dbReference type="InterPro" id="IPR047695">
    <property type="entry name" value="T4SS_VirB10/PtlG"/>
</dbReference>
<evidence type="ECO:0000256" key="2">
    <source>
        <dbReference type="SAM" id="Phobius"/>
    </source>
</evidence>
<keyword evidence="2" id="KW-1133">Transmembrane helix</keyword>
<name>A0ABV7C1K5_9PROT</name>
<dbReference type="CDD" id="cd16429">
    <property type="entry name" value="VirB10"/>
    <property type="match status" value="1"/>
</dbReference>
<feature type="region of interest" description="Disordered" evidence="1">
    <location>
        <begin position="78"/>
        <end position="117"/>
    </location>
</feature>
<feature type="compositionally biased region" description="Pro residues" evidence="1">
    <location>
        <begin position="78"/>
        <end position="88"/>
    </location>
</feature>
<comment type="caution">
    <text evidence="3">The sequence shown here is derived from an EMBL/GenBank/DDBJ whole genome shotgun (WGS) entry which is preliminary data.</text>
</comment>
<gene>
    <name evidence="3" type="primary">virB10</name>
    <name evidence="3" type="ORF">ACFOD3_28315</name>
</gene>
<feature type="compositionally biased region" description="Low complexity" evidence="1">
    <location>
        <begin position="89"/>
        <end position="110"/>
    </location>
</feature>
<accession>A0ABV7C1K5</accession>
<feature type="region of interest" description="Disordered" evidence="1">
    <location>
        <begin position="135"/>
        <end position="155"/>
    </location>
</feature>
<feature type="transmembrane region" description="Helical" evidence="2">
    <location>
        <begin position="31"/>
        <end position="48"/>
    </location>
</feature>
<dbReference type="InterPro" id="IPR005498">
    <property type="entry name" value="T4SS_VirB10/TraB/TrbI"/>
</dbReference>
<proteinExistence type="predicted"/>
<dbReference type="RefSeq" id="WP_216840273.1">
    <property type="nucleotide sequence ID" value="NZ_JAFNJS010000016.1"/>
</dbReference>
<evidence type="ECO:0000313" key="4">
    <source>
        <dbReference type="Proteomes" id="UP001595420"/>
    </source>
</evidence>
<evidence type="ECO:0000313" key="3">
    <source>
        <dbReference type="EMBL" id="MFC3003832.1"/>
    </source>
</evidence>
<keyword evidence="4" id="KW-1185">Reference proteome</keyword>
<reference evidence="4" key="1">
    <citation type="journal article" date="2019" name="Int. J. Syst. Evol. Microbiol.">
        <title>The Global Catalogue of Microorganisms (GCM) 10K type strain sequencing project: providing services to taxonomists for standard genome sequencing and annotation.</title>
        <authorList>
            <consortium name="The Broad Institute Genomics Platform"/>
            <consortium name="The Broad Institute Genome Sequencing Center for Infectious Disease"/>
            <person name="Wu L."/>
            <person name="Ma J."/>
        </authorList>
    </citation>
    <scope>NUCLEOTIDE SEQUENCE [LARGE SCALE GENOMIC DNA]</scope>
    <source>
        <strain evidence="4">CGMCC 1.16855</strain>
    </source>
</reference>
<sequence length="370" mass="38587">MSDANTEGVTGERTVSAVAGEQRRRFSRSQGIALVALAGGLASMFILFRPEPTRVDPRAEQDAAALRVGQRGAFEPARLPPALPPLPATPVSLPMAAPAPQLPTQPLQLPGSPTQDPLAAARRAPLMAFGGQSSTTAAAVSAEPRGAASGEAEDSELAARLVPTRLEGVRANVLRNRPMLVTQGAVLPCVLETALDSTLPGFATCVLPRDVLGSTGTVVLLEKGTRVVGEFRGGMRQGQSRLFVLWTRAETPHGVVVNLASPAADALGRSGFSGEVDTRFWDRFGGALLLSLVDAGAAFAGDQASDGGTARYYGYGATAGRGAAAEAIRNTINIPPVLRKNQGEEVSIFVARDLDFSGVYDVRLTRLGAR</sequence>
<dbReference type="EMBL" id="JBHRSB010000016">
    <property type="protein sequence ID" value="MFC3003832.1"/>
    <property type="molecule type" value="Genomic_DNA"/>
</dbReference>
<keyword evidence="2" id="KW-0472">Membrane</keyword>
<dbReference type="Pfam" id="PF03743">
    <property type="entry name" value="TrbI"/>
    <property type="match status" value="1"/>
</dbReference>